<name>A0ABV7J376_9RHOB</name>
<reference evidence="12" key="1">
    <citation type="journal article" date="2019" name="Int. J. Syst. Evol. Microbiol.">
        <title>The Global Catalogue of Microorganisms (GCM) 10K type strain sequencing project: providing services to taxonomists for standard genome sequencing and annotation.</title>
        <authorList>
            <consortium name="The Broad Institute Genomics Platform"/>
            <consortium name="The Broad Institute Genome Sequencing Center for Infectious Disease"/>
            <person name="Wu L."/>
            <person name="Ma J."/>
        </authorList>
    </citation>
    <scope>NUCLEOTIDE SEQUENCE [LARGE SCALE GENOMIC DNA]</scope>
    <source>
        <strain evidence="12">KCTC 52039</strain>
    </source>
</reference>
<dbReference type="GO" id="GO:0016740">
    <property type="term" value="F:transferase activity"/>
    <property type="evidence" value="ECO:0007669"/>
    <property type="project" value="UniProtKB-KW"/>
</dbReference>
<dbReference type="Pfam" id="PF02397">
    <property type="entry name" value="Bac_transf"/>
    <property type="match status" value="1"/>
</dbReference>
<evidence type="ECO:0000256" key="4">
    <source>
        <dbReference type="ARBA" id="ARBA00022679"/>
    </source>
</evidence>
<gene>
    <name evidence="11" type="ORF">ACFOGH_11965</name>
</gene>
<evidence type="ECO:0000313" key="11">
    <source>
        <dbReference type="EMBL" id="MFC3181709.1"/>
    </source>
</evidence>
<evidence type="ECO:0000256" key="5">
    <source>
        <dbReference type="ARBA" id="ARBA00022692"/>
    </source>
</evidence>
<keyword evidence="4 11" id="KW-0808">Transferase</keyword>
<dbReference type="PANTHER" id="PTHR30576:SF4">
    <property type="entry name" value="UNDECAPRENYL-PHOSPHATE GALACTOSE PHOSPHOTRANSFERASE"/>
    <property type="match status" value="1"/>
</dbReference>
<accession>A0ABV7J376</accession>
<evidence type="ECO:0000256" key="3">
    <source>
        <dbReference type="ARBA" id="ARBA00022475"/>
    </source>
</evidence>
<keyword evidence="3" id="KW-1003">Cell membrane</keyword>
<sequence>MTINYREFYSFRSASADAEERSDDLAASRLVAVSPTGRGPYRRFFKRAFDVTAIVVAAPAVLPIVAVAAVLVARDGGSPFYSQMRVGKGGKRFRMWKLRSMVRDADERMEEFLAANPEARLEWDSTQKLKADPRITRMGKFLRKSSLDELPQLWNVLVGDMSLVGPRPMMISQQSLYPGQAYYALRPGITGYWQTSGRNRTTFEARAAFDDAYEADLSMLTDVKVLAATVGVVVNGTGY</sequence>
<dbReference type="Proteomes" id="UP001595547">
    <property type="component" value="Unassembled WGS sequence"/>
</dbReference>
<comment type="caution">
    <text evidence="11">The sequence shown here is derived from an EMBL/GenBank/DDBJ whole genome shotgun (WGS) entry which is preliminary data.</text>
</comment>
<evidence type="ECO:0000256" key="1">
    <source>
        <dbReference type="ARBA" id="ARBA00004236"/>
    </source>
</evidence>
<dbReference type="PANTHER" id="PTHR30576">
    <property type="entry name" value="COLANIC BIOSYNTHESIS UDP-GLUCOSE LIPID CARRIER TRANSFERASE"/>
    <property type="match status" value="1"/>
</dbReference>
<keyword evidence="5 9" id="KW-0812">Transmembrane</keyword>
<feature type="domain" description="Bacterial sugar transferase" evidence="10">
    <location>
        <begin position="46"/>
        <end position="234"/>
    </location>
</feature>
<dbReference type="RefSeq" id="WP_380073298.1">
    <property type="nucleotide sequence ID" value="NZ_JBHRTO010000001.1"/>
</dbReference>
<evidence type="ECO:0000259" key="10">
    <source>
        <dbReference type="Pfam" id="PF02397"/>
    </source>
</evidence>
<proteinExistence type="inferred from homology"/>
<keyword evidence="8" id="KW-0270">Exopolysaccharide synthesis</keyword>
<evidence type="ECO:0000256" key="6">
    <source>
        <dbReference type="ARBA" id="ARBA00022989"/>
    </source>
</evidence>
<evidence type="ECO:0000256" key="9">
    <source>
        <dbReference type="SAM" id="Phobius"/>
    </source>
</evidence>
<dbReference type="InterPro" id="IPR003362">
    <property type="entry name" value="Bact_transf"/>
</dbReference>
<evidence type="ECO:0000256" key="7">
    <source>
        <dbReference type="ARBA" id="ARBA00023136"/>
    </source>
</evidence>
<keyword evidence="6 9" id="KW-1133">Transmembrane helix</keyword>
<organism evidence="11 12">
    <name type="scientific">Cypionkella sinensis</name>
    <dbReference type="NCBI Taxonomy" id="1756043"/>
    <lineage>
        <taxon>Bacteria</taxon>
        <taxon>Pseudomonadati</taxon>
        <taxon>Pseudomonadota</taxon>
        <taxon>Alphaproteobacteria</taxon>
        <taxon>Rhodobacterales</taxon>
        <taxon>Paracoccaceae</taxon>
        <taxon>Cypionkella</taxon>
    </lineage>
</organism>
<dbReference type="EMBL" id="JBHRTO010000001">
    <property type="protein sequence ID" value="MFC3181709.1"/>
    <property type="molecule type" value="Genomic_DNA"/>
</dbReference>
<comment type="subcellular location">
    <subcellularLocation>
        <location evidence="1">Cell membrane</location>
    </subcellularLocation>
</comment>
<protein>
    <submittedName>
        <fullName evidence="11">Sugar transferase</fullName>
    </submittedName>
</protein>
<evidence type="ECO:0000256" key="2">
    <source>
        <dbReference type="ARBA" id="ARBA00006464"/>
    </source>
</evidence>
<keyword evidence="7 9" id="KW-0472">Membrane</keyword>
<comment type="similarity">
    <text evidence="2">Belongs to the bacterial sugar transferase family.</text>
</comment>
<feature type="transmembrane region" description="Helical" evidence="9">
    <location>
        <begin position="48"/>
        <end position="73"/>
    </location>
</feature>
<keyword evidence="12" id="KW-1185">Reference proteome</keyword>
<evidence type="ECO:0000313" key="12">
    <source>
        <dbReference type="Proteomes" id="UP001595547"/>
    </source>
</evidence>
<evidence type="ECO:0000256" key="8">
    <source>
        <dbReference type="ARBA" id="ARBA00023169"/>
    </source>
</evidence>